<gene>
    <name evidence="2" type="ORF">EJ06DRAFT_527276</name>
</gene>
<evidence type="ECO:0000313" key="3">
    <source>
        <dbReference type="Proteomes" id="UP000799640"/>
    </source>
</evidence>
<dbReference type="EMBL" id="ML996689">
    <property type="protein sequence ID" value="KAF2403674.1"/>
    <property type="molecule type" value="Genomic_DNA"/>
</dbReference>
<sequence>MSPFHNDSNEPSGRSSPGNHQPLPLLPLSRIPTLRRSNGTSRISRNSSTSTSPHPTGIALSSNRSRSRDTSSASSVSPTTNWHPRGHASQSALWDERGFLRAGVLRRQRQHRTNSDGRSLWTCRVVGLGSLSPAVRRALENAIYILIAEEERDGGEVDSGRPTVIYSSGSDNDEVNGLGDGSYEDVGEDRPRCLWRTVTGLLTGTRTLGWWLGWWMTVAAATAFGPSISTRGIMMITSLILRTVLLRVRLGPRGGI</sequence>
<organism evidence="2 3">
    <name type="scientific">Trichodelitschia bisporula</name>
    <dbReference type="NCBI Taxonomy" id="703511"/>
    <lineage>
        <taxon>Eukaryota</taxon>
        <taxon>Fungi</taxon>
        <taxon>Dikarya</taxon>
        <taxon>Ascomycota</taxon>
        <taxon>Pezizomycotina</taxon>
        <taxon>Dothideomycetes</taxon>
        <taxon>Dothideomycetes incertae sedis</taxon>
        <taxon>Phaeotrichales</taxon>
        <taxon>Phaeotrichaceae</taxon>
        <taxon>Trichodelitschia</taxon>
    </lineage>
</organism>
<keyword evidence="3" id="KW-1185">Reference proteome</keyword>
<protein>
    <submittedName>
        <fullName evidence="2">Uncharacterized protein</fullName>
    </submittedName>
</protein>
<feature type="compositionally biased region" description="Low complexity" evidence="1">
    <location>
        <begin position="35"/>
        <end position="80"/>
    </location>
</feature>
<reference evidence="2" key="1">
    <citation type="journal article" date="2020" name="Stud. Mycol.">
        <title>101 Dothideomycetes genomes: a test case for predicting lifestyles and emergence of pathogens.</title>
        <authorList>
            <person name="Haridas S."/>
            <person name="Albert R."/>
            <person name="Binder M."/>
            <person name="Bloem J."/>
            <person name="Labutti K."/>
            <person name="Salamov A."/>
            <person name="Andreopoulos B."/>
            <person name="Baker S."/>
            <person name="Barry K."/>
            <person name="Bills G."/>
            <person name="Bluhm B."/>
            <person name="Cannon C."/>
            <person name="Castanera R."/>
            <person name="Culley D."/>
            <person name="Daum C."/>
            <person name="Ezra D."/>
            <person name="Gonzalez J."/>
            <person name="Henrissat B."/>
            <person name="Kuo A."/>
            <person name="Liang C."/>
            <person name="Lipzen A."/>
            <person name="Lutzoni F."/>
            <person name="Magnuson J."/>
            <person name="Mondo S."/>
            <person name="Nolan M."/>
            <person name="Ohm R."/>
            <person name="Pangilinan J."/>
            <person name="Park H.-J."/>
            <person name="Ramirez L."/>
            <person name="Alfaro M."/>
            <person name="Sun H."/>
            <person name="Tritt A."/>
            <person name="Yoshinaga Y."/>
            <person name="Zwiers L.-H."/>
            <person name="Turgeon B."/>
            <person name="Goodwin S."/>
            <person name="Spatafora J."/>
            <person name="Crous P."/>
            <person name="Grigoriev I."/>
        </authorList>
    </citation>
    <scope>NUCLEOTIDE SEQUENCE</scope>
    <source>
        <strain evidence="2">CBS 262.69</strain>
    </source>
</reference>
<feature type="compositionally biased region" description="Polar residues" evidence="1">
    <location>
        <begin position="1"/>
        <end position="19"/>
    </location>
</feature>
<proteinExistence type="predicted"/>
<evidence type="ECO:0000256" key="1">
    <source>
        <dbReference type="SAM" id="MobiDB-lite"/>
    </source>
</evidence>
<name>A0A6G1I659_9PEZI</name>
<feature type="region of interest" description="Disordered" evidence="1">
    <location>
        <begin position="1"/>
        <end position="90"/>
    </location>
</feature>
<dbReference type="AlphaFoldDB" id="A0A6G1I659"/>
<evidence type="ECO:0000313" key="2">
    <source>
        <dbReference type="EMBL" id="KAF2403674.1"/>
    </source>
</evidence>
<accession>A0A6G1I659</accession>
<dbReference type="Proteomes" id="UP000799640">
    <property type="component" value="Unassembled WGS sequence"/>
</dbReference>